<dbReference type="Proteomes" id="UP000529417">
    <property type="component" value="Unassembled WGS sequence"/>
</dbReference>
<feature type="compositionally biased region" description="Low complexity" evidence="1">
    <location>
        <begin position="111"/>
        <end position="132"/>
    </location>
</feature>
<evidence type="ECO:0000313" key="3">
    <source>
        <dbReference type="EMBL" id="NYS26588.1"/>
    </source>
</evidence>
<dbReference type="Pfam" id="PF02120">
    <property type="entry name" value="Flg_hook"/>
    <property type="match status" value="1"/>
</dbReference>
<evidence type="ECO:0000256" key="1">
    <source>
        <dbReference type="SAM" id="MobiDB-lite"/>
    </source>
</evidence>
<keyword evidence="3" id="KW-0966">Cell projection</keyword>
<sequence length="264" mass="27046">MQTTVNAPSGTGGTLGAPPMLAAFDSAMHMDPDTRDRADGVRAPKGAARSEGFPVGPTLARTEGAAIVPMQTRAAAFNAPVAFAGGLLSEPQDSGRAERGADGLRLDPGLAVSSASPAFDPAPPTAARLAAAPPAPVAEQVSQQLREALASGNARALELTLAPAELGRVRITFSPAEAGLHVVLTAERQDTQELLRRHADLLRADLEAMGFGGIRFDFGQQHDAPQGRPQRFQGSAADALAPPAPTTTARPAPAAHGGGLDLRL</sequence>
<feature type="region of interest" description="Disordered" evidence="1">
    <location>
        <begin position="35"/>
        <end position="57"/>
    </location>
</feature>
<proteinExistence type="predicted"/>
<gene>
    <name evidence="3" type="ORF">HUK65_16505</name>
</gene>
<keyword evidence="3" id="KW-0969">Cilium</keyword>
<protein>
    <submittedName>
        <fullName evidence="3">Flagellar hook-length control protein FliK</fullName>
    </submittedName>
</protein>
<comment type="caution">
    <text evidence="3">The sequence shown here is derived from an EMBL/GenBank/DDBJ whole genome shotgun (WGS) entry which is preliminary data.</text>
</comment>
<dbReference type="CDD" id="cd17470">
    <property type="entry name" value="T3SS_Flik_C"/>
    <property type="match status" value="1"/>
</dbReference>
<dbReference type="Gene3D" id="3.30.750.140">
    <property type="match status" value="1"/>
</dbReference>
<evidence type="ECO:0000313" key="4">
    <source>
        <dbReference type="Proteomes" id="UP000529417"/>
    </source>
</evidence>
<accession>A0A7Z0L2Q3</accession>
<dbReference type="InterPro" id="IPR038610">
    <property type="entry name" value="FliK-like_C_sf"/>
</dbReference>
<feature type="compositionally biased region" description="Low complexity" evidence="1">
    <location>
        <begin position="236"/>
        <end position="255"/>
    </location>
</feature>
<organism evidence="3 4">
    <name type="scientific">Rhabdonatronobacter sediminivivens</name>
    <dbReference type="NCBI Taxonomy" id="2743469"/>
    <lineage>
        <taxon>Bacteria</taxon>
        <taxon>Pseudomonadati</taxon>
        <taxon>Pseudomonadota</taxon>
        <taxon>Alphaproteobacteria</taxon>
        <taxon>Rhodobacterales</taxon>
        <taxon>Paracoccaceae</taxon>
        <taxon>Rhabdonatronobacter</taxon>
    </lineage>
</organism>
<feature type="region of interest" description="Disordered" evidence="1">
    <location>
        <begin position="88"/>
        <end position="134"/>
    </location>
</feature>
<feature type="compositionally biased region" description="Basic and acidic residues" evidence="1">
    <location>
        <begin position="93"/>
        <end position="105"/>
    </location>
</feature>
<dbReference type="InterPro" id="IPR021136">
    <property type="entry name" value="Flagellar_hook_control-like_C"/>
</dbReference>
<keyword evidence="3" id="KW-0282">Flagellum</keyword>
<dbReference type="RefSeq" id="WP_179907382.1">
    <property type="nucleotide sequence ID" value="NZ_JACBXS010000055.1"/>
</dbReference>
<evidence type="ECO:0000259" key="2">
    <source>
        <dbReference type="Pfam" id="PF02120"/>
    </source>
</evidence>
<dbReference type="EMBL" id="JACBXS010000055">
    <property type="protein sequence ID" value="NYS26588.1"/>
    <property type="molecule type" value="Genomic_DNA"/>
</dbReference>
<name>A0A7Z0L2Q3_9RHOB</name>
<feature type="region of interest" description="Disordered" evidence="1">
    <location>
        <begin position="217"/>
        <end position="264"/>
    </location>
</feature>
<reference evidence="3 4" key="1">
    <citation type="journal article" date="2000" name="Arch. Microbiol.">
        <title>Rhodobaca bogoriensis gen. nov. and sp. nov., an alkaliphilic purple nonsulfur bacterium from African Rift Valley soda lakes.</title>
        <authorList>
            <person name="Milford A.D."/>
            <person name="Achenbach L.A."/>
            <person name="Jung D.O."/>
            <person name="Madigan M.T."/>
        </authorList>
    </citation>
    <scope>NUCLEOTIDE SEQUENCE [LARGE SCALE GENOMIC DNA]</scope>
    <source>
        <strain evidence="3 4">2376</strain>
    </source>
</reference>
<keyword evidence="4" id="KW-1185">Reference proteome</keyword>
<dbReference type="AlphaFoldDB" id="A0A7Z0L2Q3"/>
<feature type="domain" description="Flagellar hook-length control protein-like C-terminal" evidence="2">
    <location>
        <begin position="150"/>
        <end position="224"/>
    </location>
</feature>